<dbReference type="GO" id="GO:0005524">
    <property type="term" value="F:ATP binding"/>
    <property type="evidence" value="ECO:0007669"/>
    <property type="project" value="InterPro"/>
</dbReference>
<gene>
    <name evidence="2" type="ORF">TEA_001807</name>
</gene>
<reference evidence="2 3" key="1">
    <citation type="journal article" date="2018" name="Proc. Natl. Acad. Sci. U.S.A.">
        <title>Draft genome sequence of Camellia sinensis var. sinensis provides insights into the evolution of the tea genome and tea quality.</title>
        <authorList>
            <person name="Wei C."/>
            <person name="Yang H."/>
            <person name="Wang S."/>
            <person name="Zhao J."/>
            <person name="Liu C."/>
            <person name="Gao L."/>
            <person name="Xia E."/>
            <person name="Lu Y."/>
            <person name="Tai Y."/>
            <person name="She G."/>
            <person name="Sun J."/>
            <person name="Cao H."/>
            <person name="Tong W."/>
            <person name="Gao Q."/>
            <person name="Li Y."/>
            <person name="Deng W."/>
            <person name="Jiang X."/>
            <person name="Wang W."/>
            <person name="Chen Q."/>
            <person name="Zhang S."/>
            <person name="Li H."/>
            <person name="Wu J."/>
            <person name="Wang P."/>
            <person name="Li P."/>
            <person name="Shi C."/>
            <person name="Zheng F."/>
            <person name="Jian J."/>
            <person name="Huang B."/>
            <person name="Shan D."/>
            <person name="Shi M."/>
            <person name="Fang C."/>
            <person name="Yue Y."/>
            <person name="Li F."/>
            <person name="Li D."/>
            <person name="Wei S."/>
            <person name="Han B."/>
            <person name="Jiang C."/>
            <person name="Yin Y."/>
            <person name="Xia T."/>
            <person name="Zhang Z."/>
            <person name="Bennetzen J.L."/>
            <person name="Zhao S."/>
            <person name="Wan X."/>
        </authorList>
    </citation>
    <scope>NUCLEOTIDE SEQUENCE [LARGE SCALE GENOMIC DNA]</scope>
    <source>
        <strain evidence="3">cv. Shuchazao</strain>
        <tissue evidence="2">Leaf</tissue>
    </source>
</reference>
<accession>A0A4S4ET01</accession>
<sequence>MRALTVAKEGGLGVGRRWRERGKQEESRAVIMRDSEGHFIDGVVTSFFSASALQAEAFALWLIVAALQRTELGSSCGPEGPTALLLIGWLLLKLDEHFLQVSDEHCPEDLQGKHNGESGDTIASVIDQDQTCSLDTTLKEIQSTGGRRTFLDGFGCKNSTCNFASRFSCFRTITSLAPIAQVGISSYSLSEELASNYFSRFAEGHVLSSLALLIEGKATGRDSINLLSLIGIPAFNENGFPGCFRHLNIAPIQGMLKTSDYINLVLPKTPHTLENILHYSPNTLKSEWHIKFLIYQLLSTLAYMHGLGVSHGNVCPSNVMLTGLCWSWLRIVDKPILSSNSSKTSKECSLTLTLRVGCCIQGCPSEGLYADLKISQSMDWHSAFNSWWRGELSWRDLSKSKWRLAKGDKQLDFMYSTPEIPHHVSDECLSELPVCSYKPRRLPLSVLREAAVDAKNVMLPASEPTMPRLVGCRQLFTQPHPAHQVATKKSCNTKAELNMIQFQVNQVEGEKSLILETAHLQGLEEAAAFCAAFESPLLLSSRKSCRG</sequence>
<evidence type="ECO:0000313" key="2">
    <source>
        <dbReference type="EMBL" id="THG19979.1"/>
    </source>
</evidence>
<keyword evidence="3" id="KW-1185">Reference proteome</keyword>
<dbReference type="EMBL" id="SDRB02002176">
    <property type="protein sequence ID" value="THG19979.1"/>
    <property type="molecule type" value="Genomic_DNA"/>
</dbReference>
<name>A0A4S4ET01_CAMSN</name>
<protein>
    <recommendedName>
        <fullName evidence="1">Protein kinase domain-containing protein</fullName>
    </recommendedName>
</protein>
<feature type="domain" description="Protein kinase" evidence="1">
    <location>
        <begin position="236"/>
        <end position="322"/>
    </location>
</feature>
<dbReference type="SUPFAM" id="SSF81837">
    <property type="entry name" value="BEACH domain"/>
    <property type="match status" value="1"/>
</dbReference>
<organism evidence="2 3">
    <name type="scientific">Camellia sinensis var. sinensis</name>
    <name type="common">China tea</name>
    <dbReference type="NCBI Taxonomy" id="542762"/>
    <lineage>
        <taxon>Eukaryota</taxon>
        <taxon>Viridiplantae</taxon>
        <taxon>Streptophyta</taxon>
        <taxon>Embryophyta</taxon>
        <taxon>Tracheophyta</taxon>
        <taxon>Spermatophyta</taxon>
        <taxon>Magnoliopsida</taxon>
        <taxon>eudicotyledons</taxon>
        <taxon>Gunneridae</taxon>
        <taxon>Pentapetalae</taxon>
        <taxon>asterids</taxon>
        <taxon>Ericales</taxon>
        <taxon>Theaceae</taxon>
        <taxon>Camellia</taxon>
    </lineage>
</organism>
<dbReference type="Pfam" id="PF00069">
    <property type="entry name" value="Pkinase"/>
    <property type="match status" value="1"/>
</dbReference>
<comment type="caution">
    <text evidence="2">The sequence shown here is derived from an EMBL/GenBank/DDBJ whole genome shotgun (WGS) entry which is preliminary data.</text>
</comment>
<evidence type="ECO:0000313" key="3">
    <source>
        <dbReference type="Proteomes" id="UP000306102"/>
    </source>
</evidence>
<dbReference type="GO" id="GO:0004672">
    <property type="term" value="F:protein kinase activity"/>
    <property type="evidence" value="ECO:0007669"/>
    <property type="project" value="InterPro"/>
</dbReference>
<dbReference type="PANTHER" id="PTHR46866:SF1">
    <property type="entry name" value="GH12955P"/>
    <property type="match status" value="1"/>
</dbReference>
<evidence type="ECO:0000259" key="1">
    <source>
        <dbReference type="Pfam" id="PF00069"/>
    </source>
</evidence>
<dbReference type="Gene3D" id="1.10.510.10">
    <property type="entry name" value="Transferase(Phosphotransferase) domain 1"/>
    <property type="match status" value="1"/>
</dbReference>
<dbReference type="InterPro" id="IPR011009">
    <property type="entry name" value="Kinase-like_dom_sf"/>
</dbReference>
<dbReference type="PANTHER" id="PTHR46866">
    <property type="entry name" value="GH12955P"/>
    <property type="match status" value="1"/>
</dbReference>
<dbReference type="SUPFAM" id="SSF56112">
    <property type="entry name" value="Protein kinase-like (PK-like)"/>
    <property type="match status" value="1"/>
</dbReference>
<dbReference type="InterPro" id="IPR000719">
    <property type="entry name" value="Prot_kinase_dom"/>
</dbReference>
<dbReference type="STRING" id="542762.A0A4S4ET01"/>
<proteinExistence type="predicted"/>
<dbReference type="AlphaFoldDB" id="A0A4S4ET01"/>
<dbReference type="InterPro" id="IPR036372">
    <property type="entry name" value="BEACH_dom_sf"/>
</dbReference>
<dbReference type="Proteomes" id="UP000306102">
    <property type="component" value="Unassembled WGS sequence"/>
</dbReference>